<dbReference type="Gene3D" id="3.10.129.10">
    <property type="entry name" value="Hotdog Thioesterase"/>
    <property type="match status" value="1"/>
</dbReference>
<dbReference type="Proteomes" id="UP000053923">
    <property type="component" value="Unassembled WGS sequence"/>
</dbReference>
<gene>
    <name evidence="1" type="ORF">ADL12_29875</name>
</gene>
<name>A0A101JJ99_9ACTN</name>
<accession>A0A101JJ99</accession>
<dbReference type="AlphaFoldDB" id="A0A101JJ99"/>
<evidence type="ECO:0000313" key="2">
    <source>
        <dbReference type="Proteomes" id="UP000053923"/>
    </source>
</evidence>
<dbReference type="EMBL" id="LLZG01000354">
    <property type="protein sequence ID" value="KUL27456.1"/>
    <property type="molecule type" value="Genomic_DNA"/>
</dbReference>
<evidence type="ECO:0000313" key="1">
    <source>
        <dbReference type="EMBL" id="KUL27456.1"/>
    </source>
</evidence>
<sequence>MTLALLPEVMRAVFDIEKIERGVNFGLDKVRFPRPIPVGARVRGAKPAGEVEVDGQPHSACVEGSFSHRVTTPTLARMSARALRPTYRTGSREERAVWTARCSSG</sequence>
<organism evidence="1 2">
    <name type="scientific">Streptomyces regalis</name>
    <dbReference type="NCBI Taxonomy" id="68262"/>
    <lineage>
        <taxon>Bacteria</taxon>
        <taxon>Bacillati</taxon>
        <taxon>Actinomycetota</taxon>
        <taxon>Actinomycetes</taxon>
        <taxon>Kitasatosporales</taxon>
        <taxon>Streptomycetaceae</taxon>
        <taxon>Streptomyces</taxon>
    </lineage>
</organism>
<comment type="caution">
    <text evidence="1">The sequence shown here is derived from an EMBL/GenBank/DDBJ whole genome shotgun (WGS) entry which is preliminary data.</text>
</comment>
<protein>
    <recommendedName>
        <fullName evidence="3">MaoC-like domain-containing protein</fullName>
    </recommendedName>
</protein>
<reference evidence="2" key="1">
    <citation type="submission" date="2015-10" db="EMBL/GenBank/DDBJ databases">
        <authorList>
            <person name="Ju K.-S."/>
            <person name="Doroghazi J.R."/>
            <person name="Metcalf W.W."/>
        </authorList>
    </citation>
    <scope>NUCLEOTIDE SEQUENCE [LARGE SCALE GENOMIC DNA]</scope>
    <source>
        <strain evidence="2">NRRL 3151</strain>
    </source>
</reference>
<evidence type="ECO:0008006" key="3">
    <source>
        <dbReference type="Google" id="ProtNLM"/>
    </source>
</evidence>
<keyword evidence="2" id="KW-1185">Reference proteome</keyword>
<proteinExistence type="predicted"/>